<accession>G7KKV3</accession>
<dbReference type="HOGENOM" id="CLU_2349982_0_0_1"/>
<proteinExistence type="predicted"/>
<reference evidence="1 3" key="2">
    <citation type="journal article" date="2014" name="BMC Genomics">
        <title>An improved genome release (version Mt4.0) for the model legume Medicago truncatula.</title>
        <authorList>
            <person name="Tang H."/>
            <person name="Krishnakumar V."/>
            <person name="Bidwell S."/>
            <person name="Rosen B."/>
            <person name="Chan A."/>
            <person name="Zhou S."/>
            <person name="Gentzbittel L."/>
            <person name="Childs K.L."/>
            <person name="Yandell M."/>
            <person name="Gundlach H."/>
            <person name="Mayer K.F."/>
            <person name="Schwartz D.C."/>
            <person name="Town C.D."/>
        </authorList>
    </citation>
    <scope>GENOME REANNOTATION</scope>
    <source>
        <strain evidence="2 3">cv. Jemalong A17</strain>
    </source>
</reference>
<evidence type="ECO:0000313" key="1">
    <source>
        <dbReference type="EMBL" id="AES74724.1"/>
    </source>
</evidence>
<evidence type="ECO:0000313" key="2">
    <source>
        <dbReference type="EnsemblPlants" id="AES74724"/>
    </source>
</evidence>
<dbReference type="EMBL" id="CM001222">
    <property type="protein sequence ID" value="AES74724.1"/>
    <property type="molecule type" value="Genomic_DNA"/>
</dbReference>
<dbReference type="AlphaFoldDB" id="G7KKV3"/>
<dbReference type="PANTHER" id="PTHR31286">
    <property type="entry name" value="GLYCINE-RICH CELL WALL STRUCTURAL PROTEIN 1.8-LIKE"/>
    <property type="match status" value="1"/>
</dbReference>
<dbReference type="PANTHER" id="PTHR31286:SF60">
    <property type="entry name" value="PROTEIN, PUTATIVE-RELATED"/>
    <property type="match status" value="1"/>
</dbReference>
<gene>
    <name evidence="1" type="ordered locus">MTR_6g012440</name>
</gene>
<reference evidence="2" key="3">
    <citation type="submission" date="2015-04" db="UniProtKB">
        <authorList>
            <consortium name="EnsemblPlants"/>
        </authorList>
    </citation>
    <scope>IDENTIFICATION</scope>
    <source>
        <strain evidence="2">cv. Jemalong A17</strain>
    </source>
</reference>
<dbReference type="Proteomes" id="UP000002051">
    <property type="component" value="Chromosome 6"/>
</dbReference>
<dbReference type="OMA" id="HRIFHEI"/>
<reference evidence="1 3" key="1">
    <citation type="journal article" date="2011" name="Nature">
        <title>The Medicago genome provides insight into the evolution of rhizobial symbioses.</title>
        <authorList>
            <person name="Young N.D."/>
            <person name="Debelle F."/>
            <person name="Oldroyd G.E."/>
            <person name="Geurts R."/>
            <person name="Cannon S.B."/>
            <person name="Udvardi M.K."/>
            <person name="Benedito V.A."/>
            <person name="Mayer K.F."/>
            <person name="Gouzy J."/>
            <person name="Schoof H."/>
            <person name="Van de Peer Y."/>
            <person name="Proost S."/>
            <person name="Cook D.R."/>
            <person name="Meyers B.C."/>
            <person name="Spannagl M."/>
            <person name="Cheung F."/>
            <person name="De Mita S."/>
            <person name="Krishnakumar V."/>
            <person name="Gundlach H."/>
            <person name="Zhou S."/>
            <person name="Mudge J."/>
            <person name="Bharti A.K."/>
            <person name="Murray J.D."/>
            <person name="Naoumkina M.A."/>
            <person name="Rosen B."/>
            <person name="Silverstein K.A."/>
            <person name="Tang H."/>
            <person name="Rombauts S."/>
            <person name="Zhao P.X."/>
            <person name="Zhou P."/>
            <person name="Barbe V."/>
            <person name="Bardou P."/>
            <person name="Bechner M."/>
            <person name="Bellec A."/>
            <person name="Berger A."/>
            <person name="Berges H."/>
            <person name="Bidwell S."/>
            <person name="Bisseling T."/>
            <person name="Choisne N."/>
            <person name="Couloux A."/>
            <person name="Denny R."/>
            <person name="Deshpande S."/>
            <person name="Dai X."/>
            <person name="Doyle J.J."/>
            <person name="Dudez A.M."/>
            <person name="Farmer A.D."/>
            <person name="Fouteau S."/>
            <person name="Franken C."/>
            <person name="Gibelin C."/>
            <person name="Gish J."/>
            <person name="Goldstein S."/>
            <person name="Gonzalez A.J."/>
            <person name="Green P.J."/>
            <person name="Hallab A."/>
            <person name="Hartog M."/>
            <person name="Hua A."/>
            <person name="Humphray S.J."/>
            <person name="Jeong D.H."/>
            <person name="Jing Y."/>
            <person name="Jocker A."/>
            <person name="Kenton S.M."/>
            <person name="Kim D.J."/>
            <person name="Klee K."/>
            <person name="Lai H."/>
            <person name="Lang C."/>
            <person name="Lin S."/>
            <person name="Macmil S.L."/>
            <person name="Magdelenat G."/>
            <person name="Matthews L."/>
            <person name="McCorrison J."/>
            <person name="Monaghan E.L."/>
            <person name="Mun J.H."/>
            <person name="Najar F.Z."/>
            <person name="Nicholson C."/>
            <person name="Noirot C."/>
            <person name="O'Bleness M."/>
            <person name="Paule C.R."/>
            <person name="Poulain J."/>
            <person name="Prion F."/>
            <person name="Qin B."/>
            <person name="Qu C."/>
            <person name="Retzel E.F."/>
            <person name="Riddle C."/>
            <person name="Sallet E."/>
            <person name="Samain S."/>
            <person name="Samson N."/>
            <person name="Sanders I."/>
            <person name="Saurat O."/>
            <person name="Scarpelli C."/>
            <person name="Schiex T."/>
            <person name="Segurens B."/>
            <person name="Severin A.J."/>
            <person name="Sherrier D.J."/>
            <person name="Shi R."/>
            <person name="Sims S."/>
            <person name="Singer S.R."/>
            <person name="Sinharoy S."/>
            <person name="Sterck L."/>
            <person name="Viollet A."/>
            <person name="Wang B.B."/>
            <person name="Wang K."/>
            <person name="Wang M."/>
            <person name="Wang X."/>
            <person name="Warfsmann J."/>
            <person name="Weissenbach J."/>
            <person name="White D.D."/>
            <person name="White J.D."/>
            <person name="Wiley G.B."/>
            <person name="Wincker P."/>
            <person name="Xing Y."/>
            <person name="Yang L."/>
            <person name="Yao Z."/>
            <person name="Ying F."/>
            <person name="Zhai J."/>
            <person name="Zhou L."/>
            <person name="Zuber A."/>
            <person name="Denarie J."/>
            <person name="Dixon R.A."/>
            <person name="May G.D."/>
            <person name="Schwartz D.C."/>
            <person name="Rogers J."/>
            <person name="Quetier F."/>
            <person name="Town C.D."/>
            <person name="Roe B.A."/>
        </authorList>
    </citation>
    <scope>NUCLEOTIDE SEQUENCE [LARGE SCALE GENOMIC DNA]</scope>
    <source>
        <strain evidence="1">A17</strain>
        <strain evidence="2 3">cv. Jemalong A17</strain>
    </source>
</reference>
<evidence type="ECO:0000313" key="3">
    <source>
        <dbReference type="Proteomes" id="UP000002051"/>
    </source>
</evidence>
<protein>
    <submittedName>
        <fullName evidence="1 2">Uncharacterized protein</fullName>
    </submittedName>
</protein>
<dbReference type="EnsemblPlants" id="AES74724">
    <property type="protein sequence ID" value="AES74724"/>
    <property type="gene ID" value="MTR_6g012440"/>
</dbReference>
<dbReference type="InterPro" id="IPR040256">
    <property type="entry name" value="At4g02000-like"/>
</dbReference>
<dbReference type="PaxDb" id="3880-AES74724"/>
<name>G7KKV3_MEDTR</name>
<organism evidence="1 3">
    <name type="scientific">Medicago truncatula</name>
    <name type="common">Barrel medic</name>
    <name type="synonym">Medicago tribuloides</name>
    <dbReference type="NCBI Taxonomy" id="3880"/>
    <lineage>
        <taxon>Eukaryota</taxon>
        <taxon>Viridiplantae</taxon>
        <taxon>Streptophyta</taxon>
        <taxon>Embryophyta</taxon>
        <taxon>Tracheophyta</taxon>
        <taxon>Spermatophyta</taxon>
        <taxon>Magnoliopsida</taxon>
        <taxon>eudicotyledons</taxon>
        <taxon>Gunneridae</taxon>
        <taxon>Pentapetalae</taxon>
        <taxon>rosids</taxon>
        <taxon>fabids</taxon>
        <taxon>Fabales</taxon>
        <taxon>Fabaceae</taxon>
        <taxon>Papilionoideae</taxon>
        <taxon>50 kb inversion clade</taxon>
        <taxon>NPAAA clade</taxon>
        <taxon>Hologalegina</taxon>
        <taxon>IRL clade</taxon>
        <taxon>Trifolieae</taxon>
        <taxon>Medicago</taxon>
    </lineage>
</organism>
<keyword evidence="3" id="KW-1185">Reference proteome</keyword>
<sequence>MHECGYDLWSCHKNIGWIKLYEIASDIGTPLIIDTTTQNYTFGHYVRVLVDLDLSHRIFHEIMVEREGFSFKMEFAYEWLLDDLRLLCSIKRYDQNC</sequence>